<gene>
    <name evidence="1" type="ORF">L195_g060683</name>
</gene>
<feature type="non-terminal residue" evidence="1">
    <location>
        <position position="1"/>
    </location>
</feature>
<sequence length="50" mass="5424">YGSLSDDIVRDGEHSQCMDSLWRATTSEGELVLSDGLARASGQERSPLAR</sequence>
<accession>A0A2K3K5B4</accession>
<reference evidence="1 2" key="1">
    <citation type="journal article" date="2014" name="Am. J. Bot.">
        <title>Genome assembly and annotation for red clover (Trifolium pratense; Fabaceae).</title>
        <authorList>
            <person name="Istvanek J."/>
            <person name="Jaros M."/>
            <person name="Krenek A."/>
            <person name="Repkova J."/>
        </authorList>
    </citation>
    <scope>NUCLEOTIDE SEQUENCE [LARGE SCALE GENOMIC DNA]</scope>
    <source>
        <strain evidence="2">cv. Tatra</strain>
        <tissue evidence="1">Young leaves</tissue>
    </source>
</reference>
<dbReference type="AlphaFoldDB" id="A0A2K3K5B4"/>
<evidence type="ECO:0000313" key="1">
    <source>
        <dbReference type="EMBL" id="PNX61477.1"/>
    </source>
</evidence>
<organism evidence="1 2">
    <name type="scientific">Trifolium pratense</name>
    <name type="common">Red clover</name>
    <dbReference type="NCBI Taxonomy" id="57577"/>
    <lineage>
        <taxon>Eukaryota</taxon>
        <taxon>Viridiplantae</taxon>
        <taxon>Streptophyta</taxon>
        <taxon>Embryophyta</taxon>
        <taxon>Tracheophyta</taxon>
        <taxon>Spermatophyta</taxon>
        <taxon>Magnoliopsida</taxon>
        <taxon>eudicotyledons</taxon>
        <taxon>Gunneridae</taxon>
        <taxon>Pentapetalae</taxon>
        <taxon>rosids</taxon>
        <taxon>fabids</taxon>
        <taxon>Fabales</taxon>
        <taxon>Fabaceae</taxon>
        <taxon>Papilionoideae</taxon>
        <taxon>50 kb inversion clade</taxon>
        <taxon>NPAAA clade</taxon>
        <taxon>Hologalegina</taxon>
        <taxon>IRL clade</taxon>
        <taxon>Trifolieae</taxon>
        <taxon>Trifolium</taxon>
    </lineage>
</organism>
<dbReference type="Proteomes" id="UP000236291">
    <property type="component" value="Unassembled WGS sequence"/>
</dbReference>
<dbReference type="EMBL" id="ASHM01142004">
    <property type="protein sequence ID" value="PNX61477.1"/>
    <property type="molecule type" value="Genomic_DNA"/>
</dbReference>
<comment type="caution">
    <text evidence="1">The sequence shown here is derived from an EMBL/GenBank/DDBJ whole genome shotgun (WGS) entry which is preliminary data.</text>
</comment>
<reference evidence="1 2" key="2">
    <citation type="journal article" date="2017" name="Front. Plant Sci.">
        <title>Gene Classification and Mining of Molecular Markers Useful in Red Clover (Trifolium pratense) Breeding.</title>
        <authorList>
            <person name="Istvanek J."/>
            <person name="Dluhosova J."/>
            <person name="Dluhos P."/>
            <person name="Patkova L."/>
            <person name="Nedelnik J."/>
            <person name="Repkova J."/>
        </authorList>
    </citation>
    <scope>NUCLEOTIDE SEQUENCE [LARGE SCALE GENOMIC DNA]</scope>
    <source>
        <strain evidence="2">cv. Tatra</strain>
        <tissue evidence="1">Young leaves</tissue>
    </source>
</reference>
<evidence type="ECO:0000313" key="2">
    <source>
        <dbReference type="Proteomes" id="UP000236291"/>
    </source>
</evidence>
<name>A0A2K3K5B4_TRIPR</name>
<proteinExistence type="predicted"/>
<protein>
    <submittedName>
        <fullName evidence="1">Uncharacterized protein</fullName>
    </submittedName>
</protein>